<dbReference type="PIRSF" id="PIRSF005992">
    <property type="entry name" value="Clathrin_mu"/>
    <property type="match status" value="1"/>
</dbReference>
<sequence length="426" mass="49095">MACSSIFIFDSKGKALITRNYRNDTFLGQAKRYISHLLEQAEENEKCPISEEKDGVTFIYVEHNSLYFVAATRYNTNAAIVVEFLYSIIKVFQDYFKEVEEESISDNFVLIHQLLDEMMDFGYPQFSEAKVLQEYIVSETHKLVTSENTSVPIAVTGQVSWRKEGISHKKNQVYIDVIEKIKMTISEHNRVLNSEIIGSIMLNTELTGTPHCHLGLNDKIRLEKKSSSKKLKSSQMDDIKFHQCVRLSKFDSDRSITFIPPDGPFELLSYRVSRITKPLFTIESMIERHPGSRIEYLLKVKSLFRSNATATNVHVFIPVNENADSPKIKSSSGKCKYEPQSNQMNWWFKNFEGGKEHTMRAHFGLSSFDRKEADKRPITISFEIPYETVTGIRVKFLKIQEKSGYTALPWIRYLVIGEPGAYEIRI</sequence>
<evidence type="ECO:0000256" key="2">
    <source>
        <dbReference type="ARBA" id="ARBA00022448"/>
    </source>
</evidence>
<dbReference type="Proteomes" id="UP001149090">
    <property type="component" value="Unassembled WGS sequence"/>
</dbReference>
<evidence type="ECO:0000256" key="5">
    <source>
        <dbReference type="PIRNR" id="PIRNR005992"/>
    </source>
</evidence>
<feature type="domain" description="MHD" evidence="6">
    <location>
        <begin position="170"/>
        <end position="425"/>
    </location>
</feature>
<keyword evidence="4" id="KW-0472">Membrane</keyword>
<evidence type="ECO:0000256" key="1">
    <source>
        <dbReference type="ARBA" id="ARBA00004308"/>
    </source>
</evidence>
<gene>
    <name evidence="7" type="ORF">M0811_08540</name>
</gene>
<dbReference type="FunFam" id="3.30.450.60:FF:000002">
    <property type="entry name" value="AP-2 complex subunit mu, putative"/>
    <property type="match status" value="1"/>
</dbReference>
<dbReference type="AlphaFoldDB" id="A0A9Q0LLP8"/>
<dbReference type="Pfam" id="PF00928">
    <property type="entry name" value="Adap_comp_sub"/>
    <property type="match status" value="1"/>
</dbReference>
<dbReference type="InterPro" id="IPR001392">
    <property type="entry name" value="Clathrin_mu"/>
</dbReference>
<dbReference type="PANTHER" id="PTHR10529">
    <property type="entry name" value="AP COMPLEX SUBUNIT MU"/>
    <property type="match status" value="1"/>
</dbReference>
<protein>
    <submittedName>
        <fullName evidence="7">Adaptor protein complex 1 mu subunit</fullName>
    </submittedName>
</protein>
<evidence type="ECO:0000313" key="7">
    <source>
        <dbReference type="EMBL" id="KAJ5073703.1"/>
    </source>
</evidence>
<evidence type="ECO:0000256" key="3">
    <source>
        <dbReference type="ARBA" id="ARBA00022927"/>
    </source>
</evidence>
<organism evidence="7 8">
    <name type="scientific">Anaeramoeba ignava</name>
    <name type="common">Anaerobic marine amoeba</name>
    <dbReference type="NCBI Taxonomy" id="1746090"/>
    <lineage>
        <taxon>Eukaryota</taxon>
        <taxon>Metamonada</taxon>
        <taxon>Anaeramoebidae</taxon>
        <taxon>Anaeramoeba</taxon>
    </lineage>
</organism>
<dbReference type="InterPro" id="IPR022775">
    <property type="entry name" value="AP_mu_sigma_su"/>
</dbReference>
<dbReference type="GO" id="GO:0030131">
    <property type="term" value="C:clathrin adaptor complex"/>
    <property type="evidence" value="ECO:0007669"/>
    <property type="project" value="UniProtKB-UniRule"/>
</dbReference>
<dbReference type="Gene3D" id="2.60.40.1170">
    <property type="entry name" value="Mu homology domain, subdomain B"/>
    <property type="match status" value="2"/>
</dbReference>
<dbReference type="InterPro" id="IPR028565">
    <property type="entry name" value="MHD"/>
</dbReference>
<dbReference type="PROSITE" id="PS51072">
    <property type="entry name" value="MHD"/>
    <property type="match status" value="1"/>
</dbReference>
<dbReference type="CDD" id="cd09250">
    <property type="entry name" value="AP-1_Mu1_Cterm"/>
    <property type="match status" value="1"/>
</dbReference>
<evidence type="ECO:0000259" key="6">
    <source>
        <dbReference type="PROSITE" id="PS51072"/>
    </source>
</evidence>
<comment type="similarity">
    <text evidence="5">Belongs to the adaptor complexes medium subunit family.</text>
</comment>
<keyword evidence="3 5" id="KW-0653">Protein transport</keyword>
<proteinExistence type="inferred from homology"/>
<dbReference type="GO" id="GO:0012505">
    <property type="term" value="C:endomembrane system"/>
    <property type="evidence" value="ECO:0007669"/>
    <property type="project" value="UniProtKB-SubCell"/>
</dbReference>
<dbReference type="Gene3D" id="3.30.450.60">
    <property type="match status" value="1"/>
</dbReference>
<dbReference type="SUPFAM" id="SSF64356">
    <property type="entry name" value="SNARE-like"/>
    <property type="match status" value="1"/>
</dbReference>
<reference evidence="7" key="1">
    <citation type="submission" date="2022-10" db="EMBL/GenBank/DDBJ databases">
        <title>Novel sulphate-reducing endosymbionts in the free-living metamonad Anaeramoeba.</title>
        <authorList>
            <person name="Jerlstrom-Hultqvist J."/>
            <person name="Cepicka I."/>
            <person name="Gallot-Lavallee L."/>
            <person name="Salas-Leiva D."/>
            <person name="Curtis B.A."/>
            <person name="Zahonova K."/>
            <person name="Pipaliya S."/>
            <person name="Dacks J."/>
            <person name="Roger A.J."/>
        </authorList>
    </citation>
    <scope>NUCLEOTIDE SEQUENCE</scope>
    <source>
        <strain evidence="7">BMAN</strain>
    </source>
</reference>
<dbReference type="PRINTS" id="PR00314">
    <property type="entry name" value="CLATHRINADPT"/>
</dbReference>
<evidence type="ECO:0000313" key="8">
    <source>
        <dbReference type="Proteomes" id="UP001149090"/>
    </source>
</evidence>
<dbReference type="InterPro" id="IPR036168">
    <property type="entry name" value="AP2_Mu_C_sf"/>
</dbReference>
<name>A0A9Q0LLP8_ANAIG</name>
<dbReference type="OrthoDB" id="10259133at2759"/>
<comment type="caution">
    <text evidence="7">The sequence shown here is derived from an EMBL/GenBank/DDBJ whole genome shotgun (WGS) entry which is preliminary data.</text>
</comment>
<dbReference type="Pfam" id="PF01217">
    <property type="entry name" value="Clat_adaptor_s"/>
    <property type="match status" value="1"/>
</dbReference>
<keyword evidence="2 5" id="KW-0813">Transport</keyword>
<dbReference type="SUPFAM" id="SSF49447">
    <property type="entry name" value="Second domain of Mu2 adaptin subunit (ap50) of ap2 adaptor"/>
    <property type="match status" value="1"/>
</dbReference>
<comment type="subcellular location">
    <subcellularLocation>
        <location evidence="1">Endomembrane system</location>
    </subcellularLocation>
</comment>
<dbReference type="PROSITE" id="PS00991">
    <property type="entry name" value="CLAT_ADAPTOR_M_2"/>
    <property type="match status" value="1"/>
</dbReference>
<dbReference type="OMA" id="KPLIWCD"/>
<keyword evidence="8" id="KW-1185">Reference proteome</keyword>
<dbReference type="EMBL" id="JAPDFW010000073">
    <property type="protein sequence ID" value="KAJ5073703.1"/>
    <property type="molecule type" value="Genomic_DNA"/>
</dbReference>
<dbReference type="GO" id="GO:0016192">
    <property type="term" value="P:vesicle-mediated transport"/>
    <property type="evidence" value="ECO:0007669"/>
    <property type="project" value="InterPro"/>
</dbReference>
<dbReference type="GO" id="GO:0006886">
    <property type="term" value="P:intracellular protein transport"/>
    <property type="evidence" value="ECO:0007669"/>
    <property type="project" value="UniProtKB-UniRule"/>
</dbReference>
<evidence type="ECO:0000256" key="4">
    <source>
        <dbReference type="ARBA" id="ARBA00023136"/>
    </source>
</evidence>
<dbReference type="PROSITE" id="PS00990">
    <property type="entry name" value="CLAT_ADAPTOR_M_1"/>
    <property type="match status" value="1"/>
</dbReference>
<dbReference type="InterPro" id="IPR011012">
    <property type="entry name" value="Longin-like_dom_sf"/>
</dbReference>
<accession>A0A9Q0LLP8</accession>
<dbReference type="InterPro" id="IPR050431">
    <property type="entry name" value="Adaptor_comp_med_subunit"/>
</dbReference>
<dbReference type="InterPro" id="IPR018240">
    <property type="entry name" value="Clathrin_mu_CS"/>
</dbReference>